<dbReference type="InterPro" id="IPR000835">
    <property type="entry name" value="HTH_MarR-typ"/>
</dbReference>
<evidence type="ECO:0000313" key="5">
    <source>
        <dbReference type="EMBL" id="GAA1265198.1"/>
    </source>
</evidence>
<gene>
    <name evidence="5" type="ORF">GCM10009579_24540</name>
</gene>
<dbReference type="InterPro" id="IPR036390">
    <property type="entry name" value="WH_DNA-bd_sf"/>
</dbReference>
<organism evidence="5 6">
    <name type="scientific">Streptomyces javensis</name>
    <dbReference type="NCBI Taxonomy" id="114698"/>
    <lineage>
        <taxon>Bacteria</taxon>
        <taxon>Bacillati</taxon>
        <taxon>Actinomycetota</taxon>
        <taxon>Actinomycetes</taxon>
        <taxon>Kitasatosporales</taxon>
        <taxon>Streptomycetaceae</taxon>
        <taxon>Streptomyces</taxon>
        <taxon>Streptomyces violaceusniger group</taxon>
    </lineage>
</organism>
<reference evidence="5 6" key="1">
    <citation type="journal article" date="2019" name="Int. J. Syst. Evol. Microbiol.">
        <title>The Global Catalogue of Microorganisms (GCM) 10K type strain sequencing project: providing services to taxonomists for standard genome sequencing and annotation.</title>
        <authorList>
            <consortium name="The Broad Institute Genomics Platform"/>
            <consortium name="The Broad Institute Genome Sequencing Center for Infectious Disease"/>
            <person name="Wu L."/>
            <person name="Ma J."/>
        </authorList>
    </citation>
    <scope>NUCLEOTIDE SEQUENCE [LARGE SCALE GENOMIC DNA]</scope>
    <source>
        <strain evidence="5 6">JCM 11448</strain>
    </source>
</reference>
<name>A0ABN1X0M7_9ACTN</name>
<dbReference type="EMBL" id="BAAAIH010000010">
    <property type="protein sequence ID" value="GAA1265198.1"/>
    <property type="molecule type" value="Genomic_DNA"/>
</dbReference>
<proteinExistence type="predicted"/>
<dbReference type="PANTHER" id="PTHR38465:SF2">
    <property type="entry name" value="HTH-TYPE TRANSCRIPTIONAL REGULATOR MMPR5"/>
    <property type="match status" value="1"/>
</dbReference>
<dbReference type="PANTHER" id="PTHR38465">
    <property type="entry name" value="HTH-TYPE TRANSCRIPTIONAL REGULATOR MJ1563-RELATED"/>
    <property type="match status" value="1"/>
</dbReference>
<keyword evidence="3" id="KW-0804">Transcription</keyword>
<evidence type="ECO:0000259" key="4">
    <source>
        <dbReference type="Pfam" id="PF12802"/>
    </source>
</evidence>
<dbReference type="InterPro" id="IPR052362">
    <property type="entry name" value="HTH-GbsR_regulator"/>
</dbReference>
<keyword evidence="1" id="KW-0805">Transcription regulation</keyword>
<comment type="caution">
    <text evidence="5">The sequence shown here is derived from an EMBL/GenBank/DDBJ whole genome shotgun (WGS) entry which is preliminary data.</text>
</comment>
<accession>A0ABN1X0M7</accession>
<evidence type="ECO:0000256" key="2">
    <source>
        <dbReference type="ARBA" id="ARBA00023125"/>
    </source>
</evidence>
<dbReference type="Gene3D" id="1.10.10.10">
    <property type="entry name" value="Winged helix-like DNA-binding domain superfamily/Winged helix DNA-binding domain"/>
    <property type="match status" value="1"/>
</dbReference>
<dbReference type="Gene3D" id="1.10.287.160">
    <property type="entry name" value="HR1 repeat"/>
    <property type="match status" value="1"/>
</dbReference>
<feature type="domain" description="HTH marR-type" evidence="4">
    <location>
        <begin position="39"/>
        <end position="83"/>
    </location>
</feature>
<protein>
    <submittedName>
        <fullName evidence="5">MarR family transcriptional regulator</fullName>
    </submittedName>
</protein>
<sequence length="161" mass="17818">MSMGDDEQLRDIAEKLALILAQGGMQKTTARVMTSLLFSQQETMTATDLCEKLRVSSGAVSGAVKQLTQSGLLERVPAPGSRRDHYRFPDGAWTRLMSQQNQMLATMGEVAEQGLTAAGDSSTPAGRRLAEMGDFYTFMLRELPPLIDRWRTDFTARREAD</sequence>
<dbReference type="Pfam" id="PF12802">
    <property type="entry name" value="MarR_2"/>
    <property type="match status" value="1"/>
</dbReference>
<keyword evidence="6" id="KW-1185">Reference proteome</keyword>
<evidence type="ECO:0000313" key="6">
    <source>
        <dbReference type="Proteomes" id="UP001500282"/>
    </source>
</evidence>
<keyword evidence="2" id="KW-0238">DNA-binding</keyword>
<dbReference type="Proteomes" id="UP001500282">
    <property type="component" value="Unassembled WGS sequence"/>
</dbReference>
<dbReference type="SUPFAM" id="SSF46785">
    <property type="entry name" value="Winged helix' DNA-binding domain"/>
    <property type="match status" value="1"/>
</dbReference>
<evidence type="ECO:0000256" key="3">
    <source>
        <dbReference type="ARBA" id="ARBA00023163"/>
    </source>
</evidence>
<dbReference type="InterPro" id="IPR036388">
    <property type="entry name" value="WH-like_DNA-bd_sf"/>
</dbReference>
<evidence type="ECO:0000256" key="1">
    <source>
        <dbReference type="ARBA" id="ARBA00023015"/>
    </source>
</evidence>